<feature type="DNA-binding region" description="H-T-H motif" evidence="2">
    <location>
        <begin position="24"/>
        <end position="43"/>
    </location>
</feature>
<dbReference type="InterPro" id="IPR041583">
    <property type="entry name" value="TetR_C_31"/>
</dbReference>
<dbReference type="PANTHER" id="PTHR30055:SF219">
    <property type="entry name" value="TRANSCRIPTIONAL REGULATORY PROTEIN"/>
    <property type="match status" value="1"/>
</dbReference>
<evidence type="ECO:0000256" key="1">
    <source>
        <dbReference type="ARBA" id="ARBA00023125"/>
    </source>
</evidence>
<gene>
    <name evidence="4" type="primary">acrR</name>
    <name evidence="4" type="ORF">Acor_55780</name>
</gene>
<evidence type="ECO:0000313" key="5">
    <source>
        <dbReference type="Proteomes" id="UP000334990"/>
    </source>
</evidence>
<evidence type="ECO:0000256" key="2">
    <source>
        <dbReference type="PROSITE-ProRule" id="PRU00335"/>
    </source>
</evidence>
<keyword evidence="5" id="KW-1185">Reference proteome</keyword>
<reference evidence="4 5" key="1">
    <citation type="submission" date="2019-10" db="EMBL/GenBank/DDBJ databases">
        <title>Whole genome shotgun sequence of Acrocarpospora corrugata NBRC 13972.</title>
        <authorList>
            <person name="Ichikawa N."/>
            <person name="Kimura A."/>
            <person name="Kitahashi Y."/>
            <person name="Komaki H."/>
            <person name="Oguchi A."/>
        </authorList>
    </citation>
    <scope>NUCLEOTIDE SEQUENCE [LARGE SCALE GENOMIC DNA]</scope>
    <source>
        <strain evidence="4 5">NBRC 13972</strain>
    </source>
</reference>
<feature type="domain" description="HTH tetR-type" evidence="3">
    <location>
        <begin position="1"/>
        <end position="61"/>
    </location>
</feature>
<dbReference type="SUPFAM" id="SSF46689">
    <property type="entry name" value="Homeodomain-like"/>
    <property type="match status" value="1"/>
</dbReference>
<dbReference type="RefSeq" id="WP_155339669.1">
    <property type="nucleotide sequence ID" value="NZ_BAAABN010000082.1"/>
</dbReference>
<sequence length="206" mass="22027">MGNREDLLAGAKRCLMEKGYAGTTARDIAAASGTSLASIGYHFRSTKALLNAALIEAMEEWGTEIERALVAEAPPGATPLQRFEATWARIIESYITLRPLWAIQFELIAQMDRLPELRESFAGANRQARLGLAALLENLDPAADEKKAMAVGAFYQALLGGLATQWLVDPENAPSAQDLVQALHTITAGRGPDGLNGGLGHVGDED</sequence>
<dbReference type="PRINTS" id="PR00455">
    <property type="entry name" value="HTHTETR"/>
</dbReference>
<dbReference type="SUPFAM" id="SSF48498">
    <property type="entry name" value="Tetracyclin repressor-like, C-terminal domain"/>
    <property type="match status" value="1"/>
</dbReference>
<dbReference type="AlphaFoldDB" id="A0A5M3W685"/>
<dbReference type="PANTHER" id="PTHR30055">
    <property type="entry name" value="HTH-TYPE TRANSCRIPTIONAL REGULATOR RUTR"/>
    <property type="match status" value="1"/>
</dbReference>
<accession>A0A5M3W685</accession>
<dbReference type="InterPro" id="IPR036271">
    <property type="entry name" value="Tet_transcr_reg_TetR-rel_C_sf"/>
</dbReference>
<name>A0A5M3W685_9ACTN</name>
<dbReference type="PROSITE" id="PS50977">
    <property type="entry name" value="HTH_TETR_2"/>
    <property type="match status" value="1"/>
</dbReference>
<dbReference type="OrthoDB" id="2356263at2"/>
<keyword evidence="1 2" id="KW-0238">DNA-binding</keyword>
<dbReference type="InterPro" id="IPR050109">
    <property type="entry name" value="HTH-type_TetR-like_transc_reg"/>
</dbReference>
<evidence type="ECO:0000313" key="4">
    <source>
        <dbReference type="EMBL" id="GES03512.1"/>
    </source>
</evidence>
<dbReference type="Proteomes" id="UP000334990">
    <property type="component" value="Unassembled WGS sequence"/>
</dbReference>
<protein>
    <submittedName>
        <fullName evidence="4">TetR family transcriptional regulator</fullName>
    </submittedName>
</protein>
<dbReference type="InterPro" id="IPR001647">
    <property type="entry name" value="HTH_TetR"/>
</dbReference>
<organism evidence="4 5">
    <name type="scientific">Acrocarpospora corrugata</name>
    <dbReference type="NCBI Taxonomy" id="35763"/>
    <lineage>
        <taxon>Bacteria</taxon>
        <taxon>Bacillati</taxon>
        <taxon>Actinomycetota</taxon>
        <taxon>Actinomycetes</taxon>
        <taxon>Streptosporangiales</taxon>
        <taxon>Streptosporangiaceae</taxon>
        <taxon>Acrocarpospora</taxon>
    </lineage>
</organism>
<comment type="caution">
    <text evidence="4">The sequence shown here is derived from an EMBL/GenBank/DDBJ whole genome shotgun (WGS) entry which is preliminary data.</text>
</comment>
<dbReference type="GO" id="GO:0003700">
    <property type="term" value="F:DNA-binding transcription factor activity"/>
    <property type="evidence" value="ECO:0007669"/>
    <property type="project" value="TreeGrafter"/>
</dbReference>
<dbReference type="Pfam" id="PF00440">
    <property type="entry name" value="TetR_N"/>
    <property type="match status" value="1"/>
</dbReference>
<evidence type="ECO:0000259" key="3">
    <source>
        <dbReference type="PROSITE" id="PS50977"/>
    </source>
</evidence>
<dbReference type="InterPro" id="IPR009057">
    <property type="entry name" value="Homeodomain-like_sf"/>
</dbReference>
<dbReference type="EMBL" id="BLAD01000069">
    <property type="protein sequence ID" value="GES03512.1"/>
    <property type="molecule type" value="Genomic_DNA"/>
</dbReference>
<proteinExistence type="predicted"/>
<dbReference type="GO" id="GO:0000976">
    <property type="term" value="F:transcription cis-regulatory region binding"/>
    <property type="evidence" value="ECO:0007669"/>
    <property type="project" value="TreeGrafter"/>
</dbReference>
<dbReference type="Pfam" id="PF17940">
    <property type="entry name" value="TetR_C_31"/>
    <property type="match status" value="1"/>
</dbReference>
<dbReference type="Gene3D" id="1.10.357.10">
    <property type="entry name" value="Tetracycline Repressor, domain 2"/>
    <property type="match status" value="1"/>
</dbReference>